<comment type="function">
    <text evidence="5">Functions as a ribosomal silencing factor. Interacts with ribosomal protein uL14 (rplN), blocking formation of intersubunit bridge B8. Prevents association of the 30S and 50S ribosomal subunits and the formation of functional ribosomes, thus repressing translation.</text>
</comment>
<dbReference type="EMBL" id="JACHHJ010000001">
    <property type="protein sequence ID" value="MBB6448806.1"/>
    <property type="molecule type" value="Genomic_DNA"/>
</dbReference>
<dbReference type="FunFam" id="3.30.460.10:FF:000015">
    <property type="entry name" value="Ribosomal silencing factor RsfS"/>
    <property type="match status" value="1"/>
</dbReference>
<keyword evidence="4 5" id="KW-0810">Translation regulation</keyword>
<dbReference type="PANTHER" id="PTHR21043:SF0">
    <property type="entry name" value="MITOCHONDRIAL ASSEMBLY OF RIBOSOMAL LARGE SUBUNIT PROTEIN 1"/>
    <property type="match status" value="1"/>
</dbReference>
<dbReference type="AlphaFoldDB" id="A0A841PNM3"/>
<dbReference type="GO" id="GO:0005737">
    <property type="term" value="C:cytoplasm"/>
    <property type="evidence" value="ECO:0007669"/>
    <property type="project" value="UniProtKB-SubCell"/>
</dbReference>
<protein>
    <recommendedName>
        <fullName evidence="5">Ribosomal silencing factor RsfS</fullName>
    </recommendedName>
</protein>
<evidence type="ECO:0000256" key="3">
    <source>
        <dbReference type="ARBA" id="ARBA00022491"/>
    </source>
</evidence>
<evidence type="ECO:0000256" key="1">
    <source>
        <dbReference type="ARBA" id="ARBA00010574"/>
    </source>
</evidence>
<dbReference type="GO" id="GO:0042256">
    <property type="term" value="P:cytosolic ribosome assembly"/>
    <property type="evidence" value="ECO:0007669"/>
    <property type="project" value="UniProtKB-UniRule"/>
</dbReference>
<evidence type="ECO:0000313" key="6">
    <source>
        <dbReference type="EMBL" id="MBB6448806.1"/>
    </source>
</evidence>
<evidence type="ECO:0000256" key="5">
    <source>
        <dbReference type="HAMAP-Rule" id="MF_01477"/>
    </source>
</evidence>
<dbReference type="NCBIfam" id="TIGR00090">
    <property type="entry name" value="rsfS_iojap_ybeB"/>
    <property type="match status" value="1"/>
</dbReference>
<organism evidence="6 7">
    <name type="scientific">Geomicrobium halophilum</name>
    <dbReference type="NCBI Taxonomy" id="549000"/>
    <lineage>
        <taxon>Bacteria</taxon>
        <taxon>Bacillati</taxon>
        <taxon>Bacillota</taxon>
        <taxon>Bacilli</taxon>
        <taxon>Bacillales</taxon>
        <taxon>Geomicrobium</taxon>
    </lineage>
</organism>
<dbReference type="InterPro" id="IPR043519">
    <property type="entry name" value="NT_sf"/>
</dbReference>
<dbReference type="GO" id="GO:0017148">
    <property type="term" value="P:negative regulation of translation"/>
    <property type="evidence" value="ECO:0007669"/>
    <property type="project" value="UniProtKB-UniRule"/>
</dbReference>
<comment type="caution">
    <text evidence="6">The sequence shown here is derived from an EMBL/GenBank/DDBJ whole genome shotgun (WGS) entry which is preliminary data.</text>
</comment>
<dbReference type="InterPro" id="IPR004394">
    <property type="entry name" value="Iojap/RsfS/C7orf30"/>
</dbReference>
<comment type="similarity">
    <text evidence="1 5">Belongs to the Iojap/RsfS family.</text>
</comment>
<dbReference type="Gene3D" id="3.30.460.10">
    <property type="entry name" value="Beta Polymerase, domain 2"/>
    <property type="match status" value="1"/>
</dbReference>
<dbReference type="SUPFAM" id="SSF81301">
    <property type="entry name" value="Nucleotidyltransferase"/>
    <property type="match status" value="1"/>
</dbReference>
<keyword evidence="7" id="KW-1185">Reference proteome</keyword>
<dbReference type="RefSeq" id="WP_184402745.1">
    <property type="nucleotide sequence ID" value="NZ_JACHHJ010000001.1"/>
</dbReference>
<dbReference type="HAMAP" id="MF_01477">
    <property type="entry name" value="Iojap_RsfS"/>
    <property type="match status" value="1"/>
</dbReference>
<evidence type="ECO:0000256" key="2">
    <source>
        <dbReference type="ARBA" id="ARBA00022490"/>
    </source>
</evidence>
<dbReference type="Proteomes" id="UP000568839">
    <property type="component" value="Unassembled WGS sequence"/>
</dbReference>
<evidence type="ECO:0000256" key="4">
    <source>
        <dbReference type="ARBA" id="ARBA00022845"/>
    </source>
</evidence>
<reference evidence="6 7" key="1">
    <citation type="submission" date="2020-08" db="EMBL/GenBank/DDBJ databases">
        <title>Genomic Encyclopedia of Type Strains, Phase IV (KMG-IV): sequencing the most valuable type-strain genomes for metagenomic binning, comparative biology and taxonomic classification.</title>
        <authorList>
            <person name="Goeker M."/>
        </authorList>
    </citation>
    <scope>NUCLEOTIDE SEQUENCE [LARGE SCALE GENOMIC DNA]</scope>
    <source>
        <strain evidence="6 7">DSM 21769</strain>
    </source>
</reference>
<name>A0A841PNM3_9BACL</name>
<keyword evidence="3 5" id="KW-0678">Repressor</keyword>
<dbReference type="GO" id="GO:0043023">
    <property type="term" value="F:ribosomal large subunit binding"/>
    <property type="evidence" value="ECO:0007669"/>
    <property type="project" value="TreeGrafter"/>
</dbReference>
<dbReference type="GO" id="GO:0090071">
    <property type="term" value="P:negative regulation of ribosome biogenesis"/>
    <property type="evidence" value="ECO:0007669"/>
    <property type="project" value="UniProtKB-UniRule"/>
</dbReference>
<accession>A0A841PNM3</accession>
<comment type="subcellular location">
    <subcellularLocation>
        <location evidence="5">Cytoplasm</location>
    </subcellularLocation>
</comment>
<dbReference type="Pfam" id="PF02410">
    <property type="entry name" value="RsfS"/>
    <property type="match status" value="1"/>
</dbReference>
<dbReference type="PANTHER" id="PTHR21043">
    <property type="entry name" value="IOJAP SUPERFAMILY ORTHOLOG"/>
    <property type="match status" value="1"/>
</dbReference>
<gene>
    <name evidence="5" type="primary">rsfS</name>
    <name evidence="6" type="ORF">HNR44_000755</name>
</gene>
<evidence type="ECO:0000313" key="7">
    <source>
        <dbReference type="Proteomes" id="UP000568839"/>
    </source>
</evidence>
<sequence length="118" mass="13505">MINKDQVLETTVQVADQKNAQNIVALDMQGISIIADYFVICHGSSVKQVQAIANEIKKEAQKAEMTVKRMEGYEDGKWVLLDLGDVVFHIFHEDDREYYHLEKLWGEANEISLDHVLT</sequence>
<keyword evidence="2 5" id="KW-0963">Cytoplasm</keyword>
<comment type="subunit">
    <text evidence="5">Interacts with ribosomal protein uL14 (rplN).</text>
</comment>
<proteinExistence type="inferred from homology"/>